<organism evidence="3 4">
    <name type="scientific">Nocardioides zhouii</name>
    <dbReference type="NCBI Taxonomy" id="1168729"/>
    <lineage>
        <taxon>Bacteria</taxon>
        <taxon>Bacillati</taxon>
        <taxon>Actinomycetota</taxon>
        <taxon>Actinomycetes</taxon>
        <taxon>Propionibacteriales</taxon>
        <taxon>Nocardioidaceae</taxon>
        <taxon>Nocardioides</taxon>
    </lineage>
</organism>
<evidence type="ECO:0000256" key="2">
    <source>
        <dbReference type="SAM" id="SignalP"/>
    </source>
</evidence>
<gene>
    <name evidence="3" type="ORF">EUA94_15610</name>
</gene>
<reference evidence="3 4" key="1">
    <citation type="submission" date="2019-01" db="EMBL/GenBank/DDBJ databases">
        <title>Novel species of Nocardioides.</title>
        <authorList>
            <person name="Liu Q."/>
            <person name="X Y.-H."/>
        </authorList>
    </citation>
    <scope>NUCLEOTIDE SEQUENCE [LARGE SCALE GENOMIC DNA]</scope>
    <source>
        <strain evidence="3 4">HLT2-9</strain>
    </source>
</reference>
<feature type="signal peptide" evidence="2">
    <location>
        <begin position="1"/>
        <end position="26"/>
    </location>
</feature>
<dbReference type="OrthoDB" id="3825094at2"/>
<dbReference type="Proteomes" id="UP000291101">
    <property type="component" value="Unassembled WGS sequence"/>
</dbReference>
<feature type="region of interest" description="Disordered" evidence="1">
    <location>
        <begin position="24"/>
        <end position="53"/>
    </location>
</feature>
<keyword evidence="2" id="KW-0732">Signal</keyword>
<proteinExistence type="predicted"/>
<protein>
    <recommendedName>
        <fullName evidence="5">Sensor domain-containing protein</fullName>
    </recommendedName>
</protein>
<evidence type="ECO:0000256" key="1">
    <source>
        <dbReference type="SAM" id="MobiDB-lite"/>
    </source>
</evidence>
<dbReference type="PROSITE" id="PS51257">
    <property type="entry name" value="PROKAR_LIPOPROTEIN"/>
    <property type="match status" value="1"/>
</dbReference>
<accession>A0A4Q2SN15</accession>
<feature type="chain" id="PRO_5039069568" description="Sensor domain-containing protein" evidence="2">
    <location>
        <begin position="27"/>
        <end position="245"/>
    </location>
</feature>
<name>A0A4Q2SN15_9ACTN</name>
<dbReference type="RefSeq" id="WP_129427817.1">
    <property type="nucleotide sequence ID" value="NZ_SDWV01000017.1"/>
</dbReference>
<dbReference type="EMBL" id="SDWV01000017">
    <property type="protein sequence ID" value="RYC07126.1"/>
    <property type="molecule type" value="Genomic_DNA"/>
</dbReference>
<keyword evidence="4" id="KW-1185">Reference proteome</keyword>
<evidence type="ECO:0008006" key="5">
    <source>
        <dbReference type="Google" id="ProtNLM"/>
    </source>
</evidence>
<comment type="caution">
    <text evidence="3">The sequence shown here is derived from an EMBL/GenBank/DDBJ whole genome shotgun (WGS) entry which is preliminary data.</text>
</comment>
<dbReference type="AlphaFoldDB" id="A0A4Q2SN15"/>
<evidence type="ECO:0000313" key="4">
    <source>
        <dbReference type="Proteomes" id="UP000291101"/>
    </source>
</evidence>
<sequence length="245" mass="25868">MTRHLLRAVGACTCMLLVALSGCSSDSDDATTDRPVTASQTSEPEPEPEQATDAEVTLAVEVRPEDLPRGFGTTNQFGEKGDLVDGYVTLDVCGGTFPSEALRTARHQVAFGARNGDSISTETVAYEPGGADQAMAELRSAIANCPRGFVNSSVEGQLDLKFRYEELPQEADWQDGAVAVRVTITPSNRNGRSFPGALIYQTRGDVMTAAYVFAGAEKSGKLAARIASLLSKRLETASPGATATS</sequence>
<evidence type="ECO:0000313" key="3">
    <source>
        <dbReference type="EMBL" id="RYC07126.1"/>
    </source>
</evidence>